<dbReference type="InterPro" id="IPR035912">
    <property type="entry name" value="EHR_sf"/>
</dbReference>
<dbReference type="PANTHER" id="PTHR12373">
    <property type="entry name" value="ENHANCER OF RUDIMENTARY ERH"/>
    <property type="match status" value="1"/>
</dbReference>
<evidence type="ECO:0000313" key="6">
    <source>
        <dbReference type="Proteomes" id="UP000694402"/>
    </source>
</evidence>
<name>A0AAZ3SU92_ONCTS</name>
<evidence type="ECO:0000256" key="2">
    <source>
        <dbReference type="ARBA" id="ARBA00007491"/>
    </source>
</evidence>
<dbReference type="AlphaFoldDB" id="A0AAZ3SU92"/>
<evidence type="ECO:0000256" key="4">
    <source>
        <dbReference type="ARBA" id="ARBA00023306"/>
    </source>
</evidence>
<reference evidence="6" key="1">
    <citation type="journal article" date="2018" name="PLoS ONE">
        <title>Chinook salmon (Oncorhynchus tshawytscha) genome and transcriptome.</title>
        <authorList>
            <person name="Christensen K.A."/>
            <person name="Leong J.S."/>
            <person name="Sakhrani D."/>
            <person name="Biagi C.A."/>
            <person name="Minkley D.R."/>
            <person name="Withler R.E."/>
            <person name="Rondeau E.B."/>
            <person name="Koop B.F."/>
            <person name="Devlin R.H."/>
        </authorList>
    </citation>
    <scope>NUCLEOTIDE SEQUENCE [LARGE SCALE GENOMIC DNA]</scope>
</reference>
<comment type="similarity">
    <text evidence="2">Belongs to the E(R) family.</text>
</comment>
<dbReference type="Pfam" id="PF01133">
    <property type="entry name" value="ER"/>
    <property type="match status" value="1"/>
</dbReference>
<reference evidence="5" key="3">
    <citation type="submission" date="2025-09" db="UniProtKB">
        <authorList>
            <consortium name="Ensembl"/>
        </authorList>
    </citation>
    <scope>IDENTIFICATION</scope>
</reference>
<dbReference type="FunFam" id="3.30.2260.10:FF:000001">
    <property type="entry name" value="Enhancer of rudimentary homolog"/>
    <property type="match status" value="1"/>
</dbReference>
<dbReference type="SUPFAM" id="SSF143875">
    <property type="entry name" value="ERH-like"/>
    <property type="match status" value="1"/>
</dbReference>
<proteinExistence type="inferred from homology"/>
<sequence length="157" mass="18538">MAIRNLFREQPNWLLSRKRAGLFGSKTALRSKCLKIDLEEYHADVKQKVVRLWNSHTILLVQPTKRPEGRTYADYESVNECMEGVCKMYEEHLKRMNPNSPSITYDISQLFDFIDDLADLSCLVYRADTQTYQPYNKDWIKEKIYVLLRRQAQQAGK</sequence>
<gene>
    <name evidence="5" type="primary">LOC112249913</name>
</gene>
<dbReference type="PANTHER" id="PTHR12373:SF0">
    <property type="entry name" value="ENHANCER OF RUDIMENTARY HOMOLOG"/>
    <property type="match status" value="1"/>
</dbReference>
<organism evidence="5 6">
    <name type="scientific">Oncorhynchus tshawytscha</name>
    <name type="common">Chinook salmon</name>
    <name type="synonym">Salmo tshawytscha</name>
    <dbReference type="NCBI Taxonomy" id="74940"/>
    <lineage>
        <taxon>Eukaryota</taxon>
        <taxon>Metazoa</taxon>
        <taxon>Chordata</taxon>
        <taxon>Craniata</taxon>
        <taxon>Vertebrata</taxon>
        <taxon>Euteleostomi</taxon>
        <taxon>Actinopterygii</taxon>
        <taxon>Neopterygii</taxon>
        <taxon>Teleostei</taxon>
        <taxon>Protacanthopterygii</taxon>
        <taxon>Salmoniformes</taxon>
        <taxon>Salmonidae</taxon>
        <taxon>Salmoninae</taxon>
        <taxon>Oncorhynchus</taxon>
    </lineage>
</organism>
<dbReference type="GeneTree" id="ENSGT00390000003316"/>
<dbReference type="Ensembl" id="ENSOTST00005120441.1">
    <property type="protein sequence ID" value="ENSOTSP00005156563.1"/>
    <property type="gene ID" value="ENSOTSG00005001051.2"/>
</dbReference>
<dbReference type="PROSITE" id="PS01290">
    <property type="entry name" value="ER"/>
    <property type="match status" value="1"/>
</dbReference>
<evidence type="ECO:0000313" key="5">
    <source>
        <dbReference type="Ensembl" id="ENSOTSP00005156563.1"/>
    </source>
</evidence>
<evidence type="ECO:0000256" key="3">
    <source>
        <dbReference type="ARBA" id="ARBA00014423"/>
    </source>
</evidence>
<accession>A0AAZ3SU92</accession>
<dbReference type="Proteomes" id="UP000694402">
    <property type="component" value="Unassembled WGS sequence"/>
</dbReference>
<dbReference type="Gene3D" id="3.30.2260.10">
    <property type="entry name" value="Enhancer of rudimentary"/>
    <property type="match status" value="1"/>
</dbReference>
<reference evidence="5" key="2">
    <citation type="submission" date="2025-08" db="UniProtKB">
        <authorList>
            <consortium name="Ensembl"/>
        </authorList>
    </citation>
    <scope>IDENTIFICATION</scope>
</reference>
<dbReference type="InterPro" id="IPR000781">
    <property type="entry name" value="ERH"/>
</dbReference>
<comment type="function">
    <text evidence="1">May have a role in the cell cycle.</text>
</comment>
<keyword evidence="6" id="KW-1185">Reference proteome</keyword>
<evidence type="ECO:0000256" key="1">
    <source>
        <dbReference type="ARBA" id="ARBA00003742"/>
    </source>
</evidence>
<keyword evidence="4" id="KW-0131">Cell cycle</keyword>
<protein>
    <recommendedName>
        <fullName evidence="3">Enhancer of rudimentary homolog</fullName>
    </recommendedName>
</protein>